<proteinExistence type="predicted"/>
<dbReference type="EMBL" id="CAMXCT010004224">
    <property type="protein sequence ID" value="CAI4008228.1"/>
    <property type="molecule type" value="Genomic_DNA"/>
</dbReference>
<comment type="caution">
    <text evidence="2">The sequence shown here is derived from an EMBL/GenBank/DDBJ whole genome shotgun (WGS) entry which is preliminary data.</text>
</comment>
<feature type="region of interest" description="Disordered" evidence="1">
    <location>
        <begin position="787"/>
        <end position="808"/>
    </location>
</feature>
<accession>A0A9P1DDY9</accession>
<feature type="region of interest" description="Disordered" evidence="1">
    <location>
        <begin position="370"/>
        <end position="392"/>
    </location>
</feature>
<sequence length="1556" mass="176081">MAQTITRSADGVPQYDGTPELLPLYREECLQYLMTFEHKKRYLAAPRLVKELHGVAKTAVRGMTNRDPQWVAHPRGVYQLLDHLESVVSRPSLVEASRFVMKFFYQMSRKSGESMTSWVGRHSEALWEASQSLRKVQKEYGPSVARQVYYPQGFQRSSDSSSQTGSRSGERVNADPGPFTDDGRLQQEDDENEPHDYDYWRRESWDWTGWYGHGSSWTSCSWRDDAYEPPTEWDTSSEIFIPEFLAGFLLLHRSRLDVNERANVLAAIKGEFSISAVEKALREQWADQDLARRDKLKQNSALIAEEDLEDEALLADEENPDVTDLDEETREAYYLEQEKIEEAMEAIKVQKATLKEARWKQKQMKLSRNFYPRKPFPHGDGPPSSRRGSQDGGCFRCGSMTHRIAQCPMKTVRKEAQVAFEETAHIAFFSEECNRAHENLCGEESLLGETSNTVLNSCMGVIDSGATSSLGSVEALEKVLDENRRLSCQNVIDIDVSQRPAFRFGNGATKECLSTVRFGLEAGKKSGTMEVHVHDSPGQPILVSRKALQSLGAVIDFSNGTAIYKHVDPNSVVTLERAENGHLLMPLTGNIVHNVDDNWTVLQMKALYSEVKEQPSEKETRLNSLYSIAKEKRSDLGMHLSQDLGLVVNSNATKAQMVALAEKNILERFEPEGTDKMGFGQYAAKTMDEVVKDHPTYVLWAKQMMEDPEEVGWRLKRFARYAEQAHAKGKVAATINVTKGYQKPSESSKSSDSSFSVITANKVGEDQTFDQKDEELMALRQELEELKKEKEDQDRTLARSKNRKARRNPFSDQWKDLVHHGRPLLMELACYENSILSKETIQRRVVNCLSENEAWSHVLQELQGYGNEVLVGELVDEPEGAEIEGITAAEKHDIERKIQHIHKNTGHGSMKSLIAALEARGRLLRAAPEQLRHASQREQWIEELKGPVELPWTITSLASSGVRRGYIDISHDIPEEDVWMESHDVPPEEPNLDDDIPQKRMRVKGPGIWASTNPVSGQQEQSRTVNPGSGQQDGSGTLASANPVSGQQEKSRTVNPGSGQRDDKRSSPFDTGSGASGSRRRLHSPKDDDLFVEDMSVVQIEIPLPESNRGWKRFSGNPEAFMCSKLKRKQVEVREKNLTEKEAQAFNEAKAKEVRNFLAAECFQLCKDRKPKESDVVGMRWLLTWKGQDTGNSDGEKRPKARAIVLGYQDPKYESRETSAPTPTKAGRQLFLQFAAWRRFRVAKGDISGAFLQGLDMDEELWVRPLPEITKELKVPPGTPMLLKKAAYGLVQDLEEIPITRDRSKMLEDNTTEKEKSLLREGKEADVSPVFWRASKVERVCRSPACAECMAALDGEDDLVFLRFLWAEMQGFSVDPRYPSLGARKVPGMLITDAKNLFDKLHRPAVIVKGAEKRSTIEAISLQEHLISSDTEIRWVNGDSMIANSLTKPSEKHQFFLFINLGFRWKITYDELMRSAKVRKQQGLEPLQSSTSSTPQNHQQPHQQPLTYHQHLQEMYDDDDVCFCVRDPLSVPSLWPRFRRDGIQGTGQFYDGYGTP</sequence>
<name>A0A9P1DDY9_9DINO</name>
<dbReference type="Proteomes" id="UP001152797">
    <property type="component" value="Unassembled WGS sequence"/>
</dbReference>
<feature type="compositionally biased region" description="Polar residues" evidence="1">
    <location>
        <begin position="1010"/>
        <end position="1058"/>
    </location>
</feature>
<feature type="region of interest" description="Disordered" evidence="1">
    <location>
        <begin position="1006"/>
        <end position="1087"/>
    </location>
</feature>
<feature type="region of interest" description="Disordered" evidence="1">
    <location>
        <begin position="1480"/>
        <end position="1505"/>
    </location>
</feature>
<dbReference type="EMBL" id="CAMXCT020004224">
    <property type="protein sequence ID" value="CAL1161603.1"/>
    <property type="molecule type" value="Genomic_DNA"/>
</dbReference>
<evidence type="ECO:0000313" key="3">
    <source>
        <dbReference type="EMBL" id="CAL1161603.1"/>
    </source>
</evidence>
<reference evidence="2" key="1">
    <citation type="submission" date="2022-10" db="EMBL/GenBank/DDBJ databases">
        <authorList>
            <person name="Chen Y."/>
            <person name="Dougan E. K."/>
            <person name="Chan C."/>
            <person name="Rhodes N."/>
            <person name="Thang M."/>
        </authorList>
    </citation>
    <scope>NUCLEOTIDE SEQUENCE</scope>
</reference>
<keyword evidence="5" id="KW-1185">Reference proteome</keyword>
<dbReference type="OrthoDB" id="3054497at2759"/>
<gene>
    <name evidence="2" type="ORF">C1SCF055_LOCUS33688</name>
</gene>
<evidence type="ECO:0000313" key="2">
    <source>
        <dbReference type="EMBL" id="CAI4008228.1"/>
    </source>
</evidence>
<evidence type="ECO:0000313" key="5">
    <source>
        <dbReference type="Proteomes" id="UP001152797"/>
    </source>
</evidence>
<organism evidence="2">
    <name type="scientific">Cladocopium goreaui</name>
    <dbReference type="NCBI Taxonomy" id="2562237"/>
    <lineage>
        <taxon>Eukaryota</taxon>
        <taxon>Sar</taxon>
        <taxon>Alveolata</taxon>
        <taxon>Dinophyceae</taxon>
        <taxon>Suessiales</taxon>
        <taxon>Symbiodiniaceae</taxon>
        <taxon>Cladocopium</taxon>
    </lineage>
</organism>
<evidence type="ECO:0000313" key="4">
    <source>
        <dbReference type="EMBL" id="CAL4795540.1"/>
    </source>
</evidence>
<reference evidence="3" key="2">
    <citation type="submission" date="2024-04" db="EMBL/GenBank/DDBJ databases">
        <authorList>
            <person name="Chen Y."/>
            <person name="Shah S."/>
            <person name="Dougan E. K."/>
            <person name="Thang M."/>
            <person name="Chan C."/>
        </authorList>
    </citation>
    <scope>NUCLEOTIDE SEQUENCE [LARGE SCALE GENOMIC DNA]</scope>
</reference>
<evidence type="ECO:0000256" key="1">
    <source>
        <dbReference type="SAM" id="MobiDB-lite"/>
    </source>
</evidence>
<feature type="region of interest" description="Disordered" evidence="1">
    <location>
        <begin position="980"/>
        <end position="999"/>
    </location>
</feature>
<feature type="compositionally biased region" description="Low complexity" evidence="1">
    <location>
        <begin position="1495"/>
        <end position="1505"/>
    </location>
</feature>
<feature type="region of interest" description="Disordered" evidence="1">
    <location>
        <begin position="154"/>
        <end position="195"/>
    </location>
</feature>
<feature type="compositionally biased region" description="Basic and acidic residues" evidence="1">
    <location>
        <begin position="787"/>
        <end position="797"/>
    </location>
</feature>
<dbReference type="EMBL" id="CAMXCT030004224">
    <property type="protein sequence ID" value="CAL4795540.1"/>
    <property type="molecule type" value="Genomic_DNA"/>
</dbReference>
<feature type="compositionally biased region" description="Basic residues" evidence="1">
    <location>
        <begin position="798"/>
        <end position="807"/>
    </location>
</feature>
<feature type="compositionally biased region" description="Low complexity" evidence="1">
    <location>
        <begin position="154"/>
        <end position="167"/>
    </location>
</feature>
<protein>
    <submittedName>
        <fullName evidence="4">Retrovirus-related Pol polyprotein from transposon RE1 (Retro element 1) (AtRE1)</fullName>
    </submittedName>
</protein>